<evidence type="ECO:0000313" key="2">
    <source>
        <dbReference type="EMBL" id="UAV89755.1"/>
    </source>
</evidence>
<reference evidence="2 3" key="1">
    <citation type="submission" date="2021-08" db="EMBL/GenBank/DDBJ databases">
        <authorList>
            <person name="DeCurzio J.M.K."/>
            <person name="Krukonis G.P."/>
            <person name="Delesalle V.A."/>
        </authorList>
    </citation>
    <scope>NUCLEOTIDE SEQUENCE [LARGE SCALE GENOMIC DNA]</scope>
</reference>
<evidence type="ECO:0000313" key="3">
    <source>
        <dbReference type="Proteomes" id="UP000828412"/>
    </source>
</evidence>
<accession>A0AAE9BP01</accession>
<sequence>MDYMLDPPDDYDYDDRYDDGRFDDERGDDVEPDYNDGYDDEAAANASSRWQNERNF</sequence>
<proteinExistence type="predicted"/>
<feature type="compositionally biased region" description="Acidic residues" evidence="1">
    <location>
        <begin position="25"/>
        <end position="42"/>
    </location>
</feature>
<evidence type="ECO:0000256" key="1">
    <source>
        <dbReference type="SAM" id="MobiDB-lite"/>
    </source>
</evidence>
<feature type="region of interest" description="Disordered" evidence="1">
    <location>
        <begin position="1"/>
        <end position="56"/>
    </location>
</feature>
<organism evidence="2 3">
    <name type="scientific">Pseudomonas phage M5.1</name>
    <dbReference type="NCBI Taxonomy" id="2873460"/>
    <lineage>
        <taxon>Viruses</taxon>
        <taxon>Duplodnaviria</taxon>
        <taxon>Heunggongvirae</taxon>
        <taxon>Uroviricota</taxon>
        <taxon>Caudoviricetes</taxon>
        <taxon>Vandenendeviridae</taxon>
        <taxon>Gorskivirinae</taxon>
        <taxon>Kremarvirus</taxon>
        <taxon>Kremarvirus M51</taxon>
    </lineage>
</organism>
<dbReference type="KEGG" id="vg:80266404"/>
<dbReference type="GeneID" id="80266404"/>
<keyword evidence="3" id="KW-1185">Reference proteome</keyword>
<dbReference type="EMBL" id="MZ826350">
    <property type="protein sequence ID" value="UAV89755.1"/>
    <property type="molecule type" value="Genomic_DNA"/>
</dbReference>
<feature type="compositionally biased region" description="Acidic residues" evidence="1">
    <location>
        <begin position="7"/>
        <end position="17"/>
    </location>
</feature>
<dbReference type="RefSeq" id="YP_010766707.1">
    <property type="nucleotide sequence ID" value="NC_073680.1"/>
</dbReference>
<dbReference type="Proteomes" id="UP000828412">
    <property type="component" value="Segment"/>
</dbReference>
<protein>
    <submittedName>
        <fullName evidence="2">Uncharacterized protein</fullName>
    </submittedName>
</protein>
<gene>
    <name evidence="2" type="primary">174</name>
    <name evidence="2" type="ORF">M51_174</name>
</gene>
<name>A0AAE9BP01_9CAUD</name>